<dbReference type="GO" id="GO:0015658">
    <property type="term" value="F:branched-chain amino acid transmembrane transporter activity"/>
    <property type="evidence" value="ECO:0007669"/>
    <property type="project" value="TreeGrafter"/>
</dbReference>
<dbReference type="SMART" id="SM00382">
    <property type="entry name" value="AAA"/>
    <property type="match status" value="1"/>
</dbReference>
<evidence type="ECO:0000256" key="3">
    <source>
        <dbReference type="ARBA" id="ARBA00022741"/>
    </source>
</evidence>
<evidence type="ECO:0000313" key="8">
    <source>
        <dbReference type="Proteomes" id="UP000000392"/>
    </source>
</evidence>
<gene>
    <name evidence="7" type="ordered locus">AOLE_08690</name>
</gene>
<dbReference type="GO" id="GO:0005524">
    <property type="term" value="F:ATP binding"/>
    <property type="evidence" value="ECO:0007669"/>
    <property type="project" value="UniProtKB-KW"/>
</dbReference>
<dbReference type="GeneID" id="9382160"/>
<evidence type="ECO:0000256" key="1">
    <source>
        <dbReference type="ARBA" id="ARBA00005417"/>
    </source>
</evidence>
<dbReference type="PROSITE" id="PS50893">
    <property type="entry name" value="ABC_TRANSPORTER_2"/>
    <property type="match status" value="1"/>
</dbReference>
<dbReference type="InterPro" id="IPR052156">
    <property type="entry name" value="BCAA_Transport_ATP-bd_LivF"/>
</dbReference>
<dbReference type="Proteomes" id="UP000000392">
    <property type="component" value="Chromosome"/>
</dbReference>
<dbReference type="InterPro" id="IPR003593">
    <property type="entry name" value="AAA+_ATPase"/>
</dbReference>
<dbReference type="Gene3D" id="3.40.50.300">
    <property type="entry name" value="P-loop containing nucleotide triphosphate hydrolases"/>
    <property type="match status" value="1"/>
</dbReference>
<dbReference type="CDD" id="cd03224">
    <property type="entry name" value="ABC_TM1139_LivF_branched"/>
    <property type="match status" value="1"/>
</dbReference>
<organism evidence="7 8">
    <name type="scientific">Acinetobacter oleivorans (strain JCM 16667 / KCTC 23045 / DR1)</name>
    <dbReference type="NCBI Taxonomy" id="436717"/>
    <lineage>
        <taxon>Bacteria</taxon>
        <taxon>Pseudomonadati</taxon>
        <taxon>Pseudomonadota</taxon>
        <taxon>Gammaproteobacteria</taxon>
        <taxon>Moraxellales</taxon>
        <taxon>Moraxellaceae</taxon>
        <taxon>Acinetobacter</taxon>
    </lineage>
</organism>
<dbReference type="GO" id="GO:0015807">
    <property type="term" value="P:L-amino acid transport"/>
    <property type="evidence" value="ECO:0007669"/>
    <property type="project" value="TreeGrafter"/>
</dbReference>
<dbReference type="KEGG" id="acd:AOLE_08690"/>
<sequence length="259" mass="28159">MSKSLNSIKPESSEPLLNVDDIEVVYDQSILAVKRVSLTVPSGSIVALLGANGAGKSTTLKAISQLIFAENGQIHRGKIEYQGESILGKNPSDIVKKGLVQVLEGRHCFTHLTVDENLRTGGFISHHSGAKLSTALEKVYQYFPRLAEKKQTLAGYLSGGEQQMLAIGRALMTEPKLVLLDEPSMGLAPKISYEIFELIKSLSEEQGVSFLVAEQNIRLALGYTNYAYVIESGEVKVSGQTQVLYETGQIQKAYLGEIA</sequence>
<keyword evidence="4 7" id="KW-0067">ATP-binding</keyword>
<dbReference type="EMBL" id="CP002080">
    <property type="protein sequence ID" value="ADI90627.1"/>
    <property type="molecule type" value="Genomic_DNA"/>
</dbReference>
<name>A0AAN0P8A0_ACISD</name>
<dbReference type="AlphaFoldDB" id="A0AAN0P8A0"/>
<dbReference type="GO" id="GO:0016887">
    <property type="term" value="F:ATP hydrolysis activity"/>
    <property type="evidence" value="ECO:0007669"/>
    <property type="project" value="InterPro"/>
</dbReference>
<evidence type="ECO:0000256" key="4">
    <source>
        <dbReference type="ARBA" id="ARBA00022840"/>
    </source>
</evidence>
<dbReference type="InterPro" id="IPR027417">
    <property type="entry name" value="P-loop_NTPase"/>
</dbReference>
<feature type="domain" description="ABC transporter" evidence="6">
    <location>
        <begin position="17"/>
        <end position="257"/>
    </location>
</feature>
<dbReference type="PROSITE" id="PS00211">
    <property type="entry name" value="ABC_TRANSPORTER_1"/>
    <property type="match status" value="1"/>
</dbReference>
<keyword evidence="2" id="KW-0813">Transport</keyword>
<dbReference type="SUPFAM" id="SSF52540">
    <property type="entry name" value="P-loop containing nucleoside triphosphate hydrolases"/>
    <property type="match status" value="1"/>
</dbReference>
<dbReference type="PANTHER" id="PTHR43820:SF8">
    <property type="entry name" value="ABC TRANSPORTER SUBSTRATE-BINDING PROTEIN"/>
    <property type="match status" value="1"/>
</dbReference>
<protein>
    <submittedName>
        <fullName evidence="7">Branched-chain amino acid ABC transporter ATP-binding protein</fullName>
    </submittedName>
</protein>
<proteinExistence type="inferred from homology"/>
<evidence type="ECO:0000256" key="2">
    <source>
        <dbReference type="ARBA" id="ARBA00022448"/>
    </source>
</evidence>
<evidence type="ECO:0000313" key="7">
    <source>
        <dbReference type="EMBL" id="ADI90627.1"/>
    </source>
</evidence>
<dbReference type="InterPro" id="IPR003439">
    <property type="entry name" value="ABC_transporter-like_ATP-bd"/>
</dbReference>
<evidence type="ECO:0000256" key="5">
    <source>
        <dbReference type="ARBA" id="ARBA00022970"/>
    </source>
</evidence>
<dbReference type="RefSeq" id="WP_013197716.1">
    <property type="nucleotide sequence ID" value="NC_014259.1"/>
</dbReference>
<keyword evidence="3" id="KW-0547">Nucleotide-binding</keyword>
<accession>A0AAN0P8A0</accession>
<dbReference type="InterPro" id="IPR017871">
    <property type="entry name" value="ABC_transporter-like_CS"/>
</dbReference>
<evidence type="ECO:0000259" key="6">
    <source>
        <dbReference type="PROSITE" id="PS50893"/>
    </source>
</evidence>
<comment type="similarity">
    <text evidence="1">Belongs to the ABC transporter superfamily.</text>
</comment>
<dbReference type="PANTHER" id="PTHR43820">
    <property type="entry name" value="HIGH-AFFINITY BRANCHED-CHAIN AMINO ACID TRANSPORT ATP-BINDING PROTEIN LIVF"/>
    <property type="match status" value="1"/>
</dbReference>
<keyword evidence="5" id="KW-0029">Amino-acid transport</keyword>
<dbReference type="Pfam" id="PF00005">
    <property type="entry name" value="ABC_tran"/>
    <property type="match status" value="1"/>
</dbReference>
<reference evidence="7 8" key="1">
    <citation type="journal article" date="2010" name="J. Bacteriol.">
        <title>Complete genome sequence of the diesel-degrading Acinetobacter sp. strain DR1.</title>
        <authorList>
            <person name="Jung J."/>
            <person name="Baek J.H."/>
            <person name="Park W."/>
        </authorList>
    </citation>
    <scope>NUCLEOTIDE SEQUENCE [LARGE SCALE GENOMIC DNA]</scope>
    <source>
        <strain evidence="8">JCM 16667 / KCTC 23045 / DR1</strain>
    </source>
</reference>